<dbReference type="AlphaFoldDB" id="A0A4V1AVJ6"/>
<keyword evidence="2" id="KW-1185">Reference proteome</keyword>
<dbReference type="RefSeq" id="WP_134356380.1">
    <property type="nucleotide sequence ID" value="NZ_CP038033.1"/>
</dbReference>
<dbReference type="EMBL" id="CP038033">
    <property type="protein sequence ID" value="QBQ53365.1"/>
    <property type="molecule type" value="Genomic_DNA"/>
</dbReference>
<evidence type="ECO:0000313" key="1">
    <source>
        <dbReference type="EMBL" id="QBQ53365.1"/>
    </source>
</evidence>
<name>A0A4V1AVJ6_9GAMM</name>
<evidence type="ECO:0000313" key="2">
    <source>
        <dbReference type="Proteomes" id="UP000294325"/>
    </source>
</evidence>
<dbReference type="Proteomes" id="UP000294325">
    <property type="component" value="Chromosome"/>
</dbReference>
<reference evidence="1 2" key="1">
    <citation type="submission" date="2019-03" db="EMBL/GenBank/DDBJ databases">
        <title>The genome sequence of Nitrosococcus wardiae strain D1FHST reveals the archetypal metabolic capacity of ammonia-oxidizing Gammaproteobacteria.</title>
        <authorList>
            <person name="Wang L."/>
            <person name="Lim C.K."/>
            <person name="Hanson T.E."/>
            <person name="Dang H."/>
            <person name="Klotz M.G."/>
        </authorList>
    </citation>
    <scope>NUCLEOTIDE SEQUENCE [LARGE SCALE GENOMIC DNA]</scope>
    <source>
        <strain evidence="1 2">D1FHS</strain>
    </source>
</reference>
<dbReference type="NCBIfam" id="NF033450">
    <property type="entry name" value="BREX_PglZ_1_B"/>
    <property type="match status" value="1"/>
</dbReference>
<gene>
    <name evidence="1" type="primary">pglZ</name>
    <name evidence="1" type="ORF">E3U44_01715</name>
</gene>
<dbReference type="KEGG" id="nwr:E3U44_01715"/>
<protein>
    <submittedName>
        <fullName evidence="1">BREX-1 system phosphatase PglZ type B</fullName>
    </submittedName>
</protein>
<proteinExistence type="predicted"/>
<dbReference type="OrthoDB" id="52741at2"/>
<accession>A0A4V1AVJ6</accession>
<organism evidence="1 2">
    <name type="scientific">Nitrosococcus wardiae</name>
    <dbReference type="NCBI Taxonomy" id="1814290"/>
    <lineage>
        <taxon>Bacteria</taxon>
        <taxon>Pseudomonadati</taxon>
        <taxon>Pseudomonadota</taxon>
        <taxon>Gammaproteobacteria</taxon>
        <taxon>Chromatiales</taxon>
        <taxon>Chromatiaceae</taxon>
        <taxon>Nitrosococcus</taxon>
    </lineage>
</organism>
<sequence>MQYSTYIALPTTTVIEALVRALESAAKYNPNDVVQPAAILWTDHDSQWQPIIPQLRRLMPQLLTLGEYAPEHRTGPAIWLRSVVDRALENVEISQETTPIVYLPGISRQELRAVQECPDHLKPLVELQYRGVCWTQKNGKDWTVEAFLVSEEGGLGLNVARDAATRRAMLGALAELATTSLERLRGKYLEAEDFDKLFSDDPAKDLLLWLSDSEMVKSGWKEGRWNAFKSRCKTDFKFDPDKDGELVAAELLGKQEGAWARVWERFAEAPALYPGVPELLGKAMPDDLFVELSSWPQKNEEQEVVLRQALLNLEKETPAAACEQILALEKTHGERRHWVWAKLDLAPLANALAPLAFLAERTSSKLGGGSVSDMAKQYVDEAWEVDAAALSAMAAVKSSVDVQALCKALNAIYRPWLESAAEHLQALVEKEPLPGYDGQGLEDILVDSGGLIFFADGLRFDVSQRLAERMRAKGWSVTLSTRWAGLPTVTATAKPAVSPVTRDIKGLDLGEDFLPATADGGQPLTTDRFRKLLAAAGYPYLGSDEAGDPSGRAWTENGELDKLGHALQGKLVGRIEEQVELLIERIQCLLDTGWREIRIVTDHGWLWLPGGLPKVDLPKYLTASRWARCAAIKGGSKVEVPTVQWHWNSDERVAVAPGIACFGAGNEYAHGGLSLQESLIPVIRVTAGEAVGKTAAKVVDVSWAGLRCRVQIEAVQLGLFVDLRTKVNDPSSSISKVRSADSKGTASLLVIDEELEGMSAAVVVLDASGYVITKQSTIIGGED</sequence>